<dbReference type="FunFam" id="3.40.50.800:FF:000002">
    <property type="entry name" value="Glycine--tRNA ligase"/>
    <property type="match status" value="1"/>
</dbReference>
<dbReference type="GO" id="GO:0004081">
    <property type="term" value="F:bis(5'-nucleosyl)-tetraphosphatase (asymmetrical) activity"/>
    <property type="evidence" value="ECO:0007669"/>
    <property type="project" value="UniProtKB-ARBA"/>
</dbReference>
<dbReference type="InterPro" id="IPR027031">
    <property type="entry name" value="Gly-tRNA_synthase/POLG2"/>
</dbReference>
<dbReference type="InterPro" id="IPR004154">
    <property type="entry name" value="Anticodon-bd"/>
</dbReference>
<dbReference type="InterPro" id="IPR002315">
    <property type="entry name" value="tRNA-synt_gly"/>
</dbReference>
<dbReference type="Gene3D" id="3.30.930.10">
    <property type="entry name" value="Bira Bifunctional Protein, Domain 2"/>
    <property type="match status" value="1"/>
</dbReference>
<evidence type="ECO:0000313" key="12">
    <source>
        <dbReference type="Proteomes" id="UP000317429"/>
    </source>
</evidence>
<feature type="binding site" evidence="8">
    <location>
        <position position="110"/>
    </location>
    <ligand>
        <name>substrate</name>
    </ligand>
</feature>
<sequence>MDMEKVVSLCRRRGFLFQSSEIYGGLNGFWDYGPLGVELKRNVKEAWWRDMVATHDDLGTLPGAPSPYDMVGIDCTIIMHPQVWKVSGHYDLFIDEMVDCRTEGCKGRFRVDHLAGSECPLKPSKPAGGSDKCSLTEPREFNLMFKTTLGALGGEEDTAYLRPETAQGIFVNFKNVVDSSRVRVPFGVAQQGKSFRNEITPRNFTFRSREFEQMEIEFFCHPDTSRQWYEFWRDRRMQWYKDLGLAGDRLRLRDHDPDELSHYSTGTADIEYAFPFLSEGEYGELEGIAHRGDFDLRSHMEGKLDPKTCPLTVEQGDDGKPRHRGSGRDLTYRDDLTNERFTPHVIEPSAGADRATLAFLCEAYTEDEAPDEKGKMQTRTLMRFHPRIAPIKAAVFPLVKKDGMPEVAQDLYKALKKKFPAVYDAGGAVGRRYRRQDEIGTPYCITIDGQTLQDQTVTIRDRDSLEQVRVKLDDTVAEVERRITAL</sequence>
<dbReference type="PRINTS" id="PR01043">
    <property type="entry name" value="TRNASYNTHGLY"/>
</dbReference>
<feature type="binding site" evidence="8">
    <location>
        <begin position="347"/>
        <end position="351"/>
    </location>
    <ligand>
        <name>substrate</name>
    </ligand>
</feature>
<dbReference type="SUPFAM" id="SSF55681">
    <property type="entry name" value="Class II aaRS and biotin synthetases"/>
    <property type="match status" value="1"/>
</dbReference>
<dbReference type="NCBIfam" id="TIGR00389">
    <property type="entry name" value="glyS_dimeric"/>
    <property type="match status" value="1"/>
</dbReference>
<gene>
    <name evidence="8 11" type="primary">glyQS</name>
    <name evidence="11" type="ORF">Pla175_14970</name>
</gene>
<dbReference type="InterPro" id="IPR033731">
    <property type="entry name" value="GlyRS-like_core"/>
</dbReference>
<dbReference type="InterPro" id="IPR045864">
    <property type="entry name" value="aa-tRNA-synth_II/BPL/LPL"/>
</dbReference>
<dbReference type="GO" id="GO:0006426">
    <property type="term" value="P:glycyl-tRNA aminoacylation"/>
    <property type="evidence" value="ECO:0007669"/>
    <property type="project" value="UniProtKB-UniRule"/>
</dbReference>
<protein>
    <recommendedName>
        <fullName evidence="8">Glycine--tRNA ligase</fullName>
        <ecNumber evidence="8">6.1.1.14</ecNumber>
    </recommendedName>
    <alternativeName>
        <fullName evidence="8">Glycyl-tRNA synthetase</fullName>
        <shortName evidence="8">GlyRS</shortName>
    </alternativeName>
</protein>
<dbReference type="HAMAP" id="MF_00253_B">
    <property type="entry name" value="Gly_tRNA_synth_B"/>
    <property type="match status" value="1"/>
</dbReference>
<dbReference type="InterPro" id="IPR036621">
    <property type="entry name" value="Anticodon-bd_dom_sf"/>
</dbReference>
<dbReference type="Pfam" id="PF00587">
    <property type="entry name" value="tRNA-synt_2b"/>
    <property type="match status" value="1"/>
</dbReference>
<keyword evidence="4 8" id="KW-0547">Nucleotide-binding</keyword>
<dbReference type="CDD" id="cd00858">
    <property type="entry name" value="GlyRS_anticodon"/>
    <property type="match status" value="1"/>
</dbReference>
<dbReference type="PROSITE" id="PS50862">
    <property type="entry name" value="AA_TRNA_LIGASE_II"/>
    <property type="match status" value="1"/>
</dbReference>
<accession>A0A518D9L9</accession>
<comment type="catalytic activity">
    <reaction evidence="8">
        <text>tRNA(Gly) + glycine + ATP = glycyl-tRNA(Gly) + AMP + diphosphate</text>
        <dbReference type="Rhea" id="RHEA:16013"/>
        <dbReference type="Rhea" id="RHEA-COMP:9664"/>
        <dbReference type="Rhea" id="RHEA-COMP:9683"/>
        <dbReference type="ChEBI" id="CHEBI:30616"/>
        <dbReference type="ChEBI" id="CHEBI:33019"/>
        <dbReference type="ChEBI" id="CHEBI:57305"/>
        <dbReference type="ChEBI" id="CHEBI:78442"/>
        <dbReference type="ChEBI" id="CHEBI:78522"/>
        <dbReference type="ChEBI" id="CHEBI:456215"/>
        <dbReference type="EC" id="6.1.1.14"/>
    </reaction>
</comment>
<evidence type="ECO:0000256" key="5">
    <source>
        <dbReference type="ARBA" id="ARBA00022840"/>
    </source>
</evidence>
<dbReference type="EC" id="6.1.1.14" evidence="8"/>
<dbReference type="GO" id="GO:0005737">
    <property type="term" value="C:cytoplasm"/>
    <property type="evidence" value="ECO:0007669"/>
    <property type="project" value="UniProtKB-SubCell"/>
</dbReference>
<dbReference type="KEGG" id="pnd:Pla175_14970"/>
<dbReference type="GO" id="GO:0070062">
    <property type="term" value="C:extracellular exosome"/>
    <property type="evidence" value="ECO:0007669"/>
    <property type="project" value="UniProtKB-ARBA"/>
</dbReference>
<dbReference type="GO" id="GO:0005524">
    <property type="term" value="F:ATP binding"/>
    <property type="evidence" value="ECO:0007669"/>
    <property type="project" value="UniProtKB-UniRule"/>
</dbReference>
<evidence type="ECO:0000256" key="2">
    <source>
        <dbReference type="ARBA" id="ARBA00022490"/>
    </source>
</evidence>
<dbReference type="Proteomes" id="UP000317429">
    <property type="component" value="Chromosome"/>
</dbReference>
<dbReference type="AlphaFoldDB" id="A0A518D9L9"/>
<dbReference type="CDD" id="cd00774">
    <property type="entry name" value="GlyRS-like_core"/>
    <property type="match status" value="1"/>
</dbReference>
<evidence type="ECO:0000259" key="10">
    <source>
        <dbReference type="PROSITE" id="PS50862"/>
    </source>
</evidence>
<comment type="subcellular location">
    <subcellularLocation>
        <location evidence="8">Cytoplasm</location>
    </subcellularLocation>
</comment>
<feature type="binding site" evidence="8">
    <location>
        <begin position="211"/>
        <end position="215"/>
    </location>
    <ligand>
        <name>substrate</name>
    </ligand>
</feature>
<dbReference type="InterPro" id="IPR002314">
    <property type="entry name" value="aa-tRNA-synt_IIb"/>
</dbReference>
<dbReference type="GO" id="GO:1990742">
    <property type="term" value="C:microvesicle"/>
    <property type="evidence" value="ECO:0007669"/>
    <property type="project" value="UniProtKB-ARBA"/>
</dbReference>
<dbReference type="Gene3D" id="3.40.50.800">
    <property type="entry name" value="Anticodon-binding domain"/>
    <property type="match status" value="1"/>
</dbReference>
<evidence type="ECO:0000256" key="4">
    <source>
        <dbReference type="ARBA" id="ARBA00022741"/>
    </source>
</evidence>
<comment type="similarity">
    <text evidence="1 8">Belongs to the class-II aminoacyl-tRNA synthetase family.</text>
</comment>
<feature type="binding site" evidence="8">
    <location>
        <begin position="351"/>
        <end position="354"/>
    </location>
    <ligand>
        <name>ATP</name>
        <dbReference type="ChEBI" id="CHEBI:30616"/>
    </ligand>
</feature>
<dbReference type="GO" id="GO:0004820">
    <property type="term" value="F:glycine-tRNA ligase activity"/>
    <property type="evidence" value="ECO:0007669"/>
    <property type="project" value="UniProtKB-UniRule"/>
</dbReference>
<evidence type="ECO:0000256" key="1">
    <source>
        <dbReference type="ARBA" id="ARBA00008226"/>
    </source>
</evidence>
<dbReference type="InterPro" id="IPR006195">
    <property type="entry name" value="aa-tRNA-synth_II"/>
</dbReference>
<name>A0A518D9L9_9BACT</name>
<comment type="subunit">
    <text evidence="8">Homodimer.</text>
</comment>
<feature type="binding site" evidence="8">
    <location>
        <begin position="284"/>
        <end position="285"/>
    </location>
    <ligand>
        <name>ATP</name>
        <dbReference type="ChEBI" id="CHEBI:30616"/>
    </ligand>
</feature>
<feature type="binding site" evidence="8">
    <location>
        <position position="164"/>
    </location>
    <ligand>
        <name>substrate</name>
    </ligand>
</feature>
<evidence type="ECO:0000256" key="7">
    <source>
        <dbReference type="ARBA" id="ARBA00023146"/>
    </source>
</evidence>
<evidence type="ECO:0000256" key="8">
    <source>
        <dbReference type="HAMAP-Rule" id="MF_00253"/>
    </source>
</evidence>
<dbReference type="EMBL" id="CP036291">
    <property type="protein sequence ID" value="QDU88126.1"/>
    <property type="molecule type" value="Genomic_DNA"/>
</dbReference>
<keyword evidence="2 8" id="KW-0963">Cytoplasm</keyword>
<dbReference type="SUPFAM" id="SSF52954">
    <property type="entry name" value="Class II aaRS ABD-related"/>
    <property type="match status" value="1"/>
</dbReference>
<feature type="binding site" evidence="8">
    <location>
        <begin position="196"/>
        <end position="198"/>
    </location>
    <ligand>
        <name>ATP</name>
        <dbReference type="ChEBI" id="CHEBI:30616"/>
    </ligand>
</feature>
<keyword evidence="6 8" id="KW-0648">Protein biosynthesis</keyword>
<comment type="function">
    <text evidence="8">Catalyzes the attachment of glycine to tRNA(Gly).</text>
</comment>
<dbReference type="Pfam" id="PF03129">
    <property type="entry name" value="HGTP_anticodon"/>
    <property type="match status" value="1"/>
</dbReference>
<dbReference type="GO" id="GO:0015966">
    <property type="term" value="P:diadenosine tetraphosphate biosynthetic process"/>
    <property type="evidence" value="ECO:0007669"/>
    <property type="project" value="UniProtKB-ARBA"/>
</dbReference>
<evidence type="ECO:0000313" key="11">
    <source>
        <dbReference type="EMBL" id="QDU88126.1"/>
    </source>
</evidence>
<feature type="binding site" evidence="8">
    <location>
        <begin position="206"/>
        <end position="211"/>
    </location>
    <ligand>
        <name>ATP</name>
        <dbReference type="ChEBI" id="CHEBI:30616"/>
    </ligand>
</feature>
<keyword evidence="7 8" id="KW-0030">Aminoacyl-tRNA synthetase</keyword>
<evidence type="ECO:0000256" key="3">
    <source>
        <dbReference type="ARBA" id="ARBA00022598"/>
    </source>
</evidence>
<dbReference type="PANTHER" id="PTHR10745">
    <property type="entry name" value="GLYCYL-TRNA SYNTHETASE/DNA POLYMERASE SUBUNIT GAMMA-2"/>
    <property type="match status" value="1"/>
</dbReference>
<proteinExistence type="inferred from homology"/>
<keyword evidence="3 8" id="KW-0436">Ligase</keyword>
<feature type="region of interest" description="Disordered" evidence="9">
    <location>
        <begin position="305"/>
        <end position="331"/>
    </location>
</feature>
<evidence type="ECO:0000256" key="6">
    <source>
        <dbReference type="ARBA" id="ARBA00022917"/>
    </source>
</evidence>
<dbReference type="InterPro" id="IPR022961">
    <property type="entry name" value="Gly_tRNA_ligase_bac"/>
</dbReference>
<keyword evidence="5 8" id="KW-0067">ATP-binding</keyword>
<organism evidence="11 12">
    <name type="scientific">Pirellulimonas nuda</name>
    <dbReference type="NCBI Taxonomy" id="2528009"/>
    <lineage>
        <taxon>Bacteria</taxon>
        <taxon>Pseudomonadati</taxon>
        <taxon>Planctomycetota</taxon>
        <taxon>Planctomycetia</taxon>
        <taxon>Pirellulales</taxon>
        <taxon>Lacipirellulaceae</taxon>
        <taxon>Pirellulimonas</taxon>
    </lineage>
</organism>
<dbReference type="PANTHER" id="PTHR10745:SF8">
    <property type="entry name" value="DNA POLYMERASE SUBUNIT GAMMA-2, MITOCHONDRIAL"/>
    <property type="match status" value="1"/>
</dbReference>
<keyword evidence="12" id="KW-1185">Reference proteome</keyword>
<reference evidence="11 12" key="1">
    <citation type="submission" date="2019-02" db="EMBL/GenBank/DDBJ databases">
        <title>Deep-cultivation of Planctomycetes and their phenomic and genomic characterization uncovers novel biology.</title>
        <authorList>
            <person name="Wiegand S."/>
            <person name="Jogler M."/>
            <person name="Boedeker C."/>
            <person name="Pinto D."/>
            <person name="Vollmers J."/>
            <person name="Rivas-Marin E."/>
            <person name="Kohn T."/>
            <person name="Peeters S.H."/>
            <person name="Heuer A."/>
            <person name="Rast P."/>
            <person name="Oberbeckmann S."/>
            <person name="Bunk B."/>
            <person name="Jeske O."/>
            <person name="Meyerdierks A."/>
            <person name="Storesund J.E."/>
            <person name="Kallscheuer N."/>
            <person name="Luecker S."/>
            <person name="Lage O.M."/>
            <person name="Pohl T."/>
            <person name="Merkel B.J."/>
            <person name="Hornburger P."/>
            <person name="Mueller R.-W."/>
            <person name="Bruemmer F."/>
            <person name="Labrenz M."/>
            <person name="Spormann A.M."/>
            <person name="Op den Camp H."/>
            <person name="Overmann J."/>
            <person name="Amann R."/>
            <person name="Jetten M.S.M."/>
            <person name="Mascher T."/>
            <person name="Medema M.H."/>
            <person name="Devos D.P."/>
            <person name="Kaster A.-K."/>
            <person name="Ovreas L."/>
            <person name="Rohde M."/>
            <person name="Galperin M.Y."/>
            <person name="Jogler C."/>
        </authorList>
    </citation>
    <scope>NUCLEOTIDE SEQUENCE [LARGE SCALE GENOMIC DNA]</scope>
    <source>
        <strain evidence="11 12">Pla175</strain>
    </source>
</reference>
<feature type="domain" description="Aminoacyl-transfer RNA synthetases class-II family profile" evidence="10">
    <location>
        <begin position="2"/>
        <end position="397"/>
    </location>
</feature>
<dbReference type="NCBIfam" id="NF003211">
    <property type="entry name" value="PRK04173.1"/>
    <property type="match status" value="1"/>
</dbReference>
<evidence type="ECO:0000256" key="9">
    <source>
        <dbReference type="SAM" id="MobiDB-lite"/>
    </source>
</evidence>